<dbReference type="EMBL" id="JBFOLJ010000009">
    <property type="protein sequence ID" value="KAL2508829.1"/>
    <property type="molecule type" value="Genomic_DNA"/>
</dbReference>
<evidence type="ECO:0000313" key="2">
    <source>
        <dbReference type="Proteomes" id="UP001604277"/>
    </source>
</evidence>
<gene>
    <name evidence="1" type="ORF">Fot_32476</name>
</gene>
<dbReference type="Pfam" id="PF20430">
    <property type="entry name" value="Eplus_motif"/>
    <property type="match status" value="1"/>
</dbReference>
<proteinExistence type="predicted"/>
<dbReference type="InterPro" id="IPR046849">
    <property type="entry name" value="E2_motif"/>
</dbReference>
<dbReference type="AlphaFoldDB" id="A0ABD1T7W3"/>
<organism evidence="1 2">
    <name type="scientific">Forsythia ovata</name>
    <dbReference type="NCBI Taxonomy" id="205694"/>
    <lineage>
        <taxon>Eukaryota</taxon>
        <taxon>Viridiplantae</taxon>
        <taxon>Streptophyta</taxon>
        <taxon>Embryophyta</taxon>
        <taxon>Tracheophyta</taxon>
        <taxon>Spermatophyta</taxon>
        <taxon>Magnoliopsida</taxon>
        <taxon>eudicotyledons</taxon>
        <taxon>Gunneridae</taxon>
        <taxon>Pentapetalae</taxon>
        <taxon>asterids</taxon>
        <taxon>lamiids</taxon>
        <taxon>Lamiales</taxon>
        <taxon>Oleaceae</taxon>
        <taxon>Forsythieae</taxon>
        <taxon>Forsythia</taxon>
    </lineage>
</organism>
<dbReference type="PANTHER" id="PTHR47926:SF503">
    <property type="entry name" value="PENTATRICOPEPTIDE REPEAT-CONTAINING PROTEIN"/>
    <property type="match status" value="1"/>
</dbReference>
<accession>A0ABD1T7W3</accession>
<dbReference type="Proteomes" id="UP001604277">
    <property type="component" value="Unassembled WGS sequence"/>
</dbReference>
<dbReference type="Pfam" id="PF20431">
    <property type="entry name" value="E_motif"/>
    <property type="match status" value="1"/>
</dbReference>
<name>A0ABD1T7W3_9LAMI</name>
<dbReference type="InterPro" id="IPR046848">
    <property type="entry name" value="E_motif"/>
</dbReference>
<dbReference type="PANTHER" id="PTHR47926">
    <property type="entry name" value="PENTATRICOPEPTIDE REPEAT-CONTAINING PROTEIN"/>
    <property type="match status" value="1"/>
</dbReference>
<keyword evidence="2" id="KW-1185">Reference proteome</keyword>
<dbReference type="InterPro" id="IPR046960">
    <property type="entry name" value="PPR_At4g14850-like_plant"/>
</dbReference>
<protein>
    <submittedName>
        <fullName evidence="1">Pentatricopeptide repeat-containing protein</fullName>
    </submittedName>
</protein>
<comment type="caution">
    <text evidence="1">The sequence shown here is derived from an EMBL/GenBank/DDBJ whole genome shotgun (WGS) entry which is preliminary data.</text>
</comment>
<reference evidence="2" key="1">
    <citation type="submission" date="2024-07" db="EMBL/GenBank/DDBJ databases">
        <title>Two chromosome-level genome assemblies of Korean endemic species Abeliophyllum distichum and Forsythia ovata (Oleaceae).</title>
        <authorList>
            <person name="Jang H."/>
        </authorList>
    </citation>
    <scope>NUCLEOTIDE SEQUENCE [LARGE SCALE GENOMIC DNA]</scope>
</reference>
<evidence type="ECO:0000313" key="1">
    <source>
        <dbReference type="EMBL" id="KAL2508829.1"/>
    </source>
</evidence>
<sequence>MGSPFGACKIHKNVKLAEVAFTKVVELEPTNRGYYVLLSNIYTEANNLEGVMRIRVMMRERKLKKDLGYSLYRIQGITHLFVAGDRKHPQTKNIYTKLAELEELSKEDGRLNENKEEKRDQAIVSSTRVHNERHDVVSSFHLLIFLPSISKALAWVLEIQANFVS</sequence>